<keyword evidence="1" id="KW-0812">Transmembrane</keyword>
<proteinExistence type="predicted"/>
<keyword evidence="1" id="KW-0472">Membrane</keyword>
<dbReference type="AlphaFoldDB" id="A0A8A1LCA2"/>
<keyword evidence="1" id="KW-1133">Transmembrane helix</keyword>
<organism evidence="2 3">
    <name type="scientific">Ajellomyces capsulatus (strain H88)</name>
    <name type="common">Darling's disease fungus</name>
    <name type="synonym">Histoplasma capsulatum</name>
    <dbReference type="NCBI Taxonomy" id="544711"/>
    <lineage>
        <taxon>Eukaryota</taxon>
        <taxon>Fungi</taxon>
        <taxon>Dikarya</taxon>
        <taxon>Ascomycota</taxon>
        <taxon>Pezizomycotina</taxon>
        <taxon>Eurotiomycetes</taxon>
        <taxon>Eurotiomycetidae</taxon>
        <taxon>Onygenales</taxon>
        <taxon>Ajellomycetaceae</taxon>
        <taxon>Histoplasma</taxon>
    </lineage>
</organism>
<protein>
    <submittedName>
        <fullName evidence="2">Uncharacterized protein</fullName>
    </submittedName>
</protein>
<dbReference type="VEuPathDB" id="FungiDB:I7I53_06912"/>
<dbReference type="EMBL" id="CP069103">
    <property type="protein sequence ID" value="QSS51556.1"/>
    <property type="molecule type" value="Genomic_DNA"/>
</dbReference>
<accession>A0A8A1LCA2</accession>
<reference evidence="2" key="1">
    <citation type="submission" date="2021-01" db="EMBL/GenBank/DDBJ databases">
        <title>Chromosome-level genome assembly of a human fungal pathogen reveals clustering of transcriptionally co-regulated genes.</title>
        <authorList>
            <person name="Voorhies M."/>
            <person name="Cohen S."/>
            <person name="Shea T.P."/>
            <person name="Petrus S."/>
            <person name="Munoz J.F."/>
            <person name="Poplawski S."/>
            <person name="Goldman W.E."/>
            <person name="Michael T."/>
            <person name="Cuomo C.A."/>
            <person name="Sil A."/>
            <person name="Beyhan S."/>
        </authorList>
    </citation>
    <scope>NUCLEOTIDE SEQUENCE</scope>
    <source>
        <strain evidence="2">H88</strain>
    </source>
</reference>
<name>A0A8A1LCA2_AJEC8</name>
<evidence type="ECO:0000256" key="1">
    <source>
        <dbReference type="SAM" id="Phobius"/>
    </source>
</evidence>
<dbReference type="Proteomes" id="UP000663419">
    <property type="component" value="Chromosome 2"/>
</dbReference>
<sequence>MSIDGFAFWANKSLSIYHNFVLVFCLPDSFSSILCVWPTALIGRKRRRDEFVNKTWVLEWYRIVISKAKRREPYPML</sequence>
<evidence type="ECO:0000313" key="2">
    <source>
        <dbReference type="EMBL" id="QSS51556.1"/>
    </source>
</evidence>
<evidence type="ECO:0000313" key="3">
    <source>
        <dbReference type="Proteomes" id="UP000663419"/>
    </source>
</evidence>
<gene>
    <name evidence="2" type="ORF">I7I53_06912</name>
</gene>
<feature type="transmembrane region" description="Helical" evidence="1">
    <location>
        <begin position="20"/>
        <end position="42"/>
    </location>
</feature>